<evidence type="ECO:0000313" key="1">
    <source>
        <dbReference type="EMBL" id="HEB74700.1"/>
    </source>
</evidence>
<dbReference type="AlphaFoldDB" id="A0A7V1I5A3"/>
<name>A0A7V1I5A3_DESA2</name>
<reference evidence="1" key="1">
    <citation type="journal article" date="2020" name="mSystems">
        <title>Genome- and Community-Level Interaction Insights into Carbon Utilization and Element Cycling Functions of Hydrothermarchaeota in Hydrothermal Sediment.</title>
        <authorList>
            <person name="Zhou Z."/>
            <person name="Liu Y."/>
            <person name="Xu W."/>
            <person name="Pan J."/>
            <person name="Luo Z.H."/>
            <person name="Li M."/>
        </authorList>
    </citation>
    <scope>NUCLEOTIDE SEQUENCE [LARGE SCALE GENOMIC DNA]</scope>
    <source>
        <strain evidence="1">HyVt-45</strain>
    </source>
</reference>
<dbReference type="EMBL" id="DRKW01000342">
    <property type="protein sequence ID" value="HEB74700.1"/>
    <property type="molecule type" value="Genomic_DNA"/>
</dbReference>
<protein>
    <submittedName>
        <fullName evidence="1">Uncharacterized protein</fullName>
    </submittedName>
</protein>
<dbReference type="Proteomes" id="UP000886268">
    <property type="component" value="Unassembled WGS sequence"/>
</dbReference>
<sequence length="59" mass="6796">MSSSQKTRQYDNMKKLCTLVVRPACRQAGWNFIQKSITDFGPFLLLTFDKEVSIKNIPT</sequence>
<proteinExistence type="predicted"/>
<organism evidence="1">
    <name type="scientific">Desulfofervidus auxilii</name>
    <dbReference type="NCBI Taxonomy" id="1621989"/>
    <lineage>
        <taxon>Bacteria</taxon>
        <taxon>Pseudomonadati</taxon>
        <taxon>Thermodesulfobacteriota</taxon>
        <taxon>Candidatus Desulfofervidia</taxon>
        <taxon>Candidatus Desulfofervidales</taxon>
        <taxon>Candidatus Desulfofervidaceae</taxon>
        <taxon>Candidatus Desulfofervidus</taxon>
    </lineage>
</organism>
<comment type="caution">
    <text evidence="1">The sequence shown here is derived from an EMBL/GenBank/DDBJ whole genome shotgun (WGS) entry which is preliminary data.</text>
</comment>
<accession>A0A7V1I5A3</accession>
<gene>
    <name evidence="1" type="ORF">ENJ03_05720</name>
</gene>